<comment type="caution">
    <text evidence="1">The sequence shown here is derived from an EMBL/GenBank/DDBJ whole genome shotgun (WGS) entry which is preliminary data.</text>
</comment>
<reference evidence="1 2" key="1">
    <citation type="submission" date="2014-07" db="EMBL/GenBank/DDBJ databases">
        <title>Comparative analysis of Nitrosococcus oceani genome inventories of strains from Pacific and Atlantic gyres.</title>
        <authorList>
            <person name="Lim C.K."/>
            <person name="Wang L."/>
            <person name="Sayavedra-Soto L.A."/>
            <person name="Klotz M.G."/>
        </authorList>
    </citation>
    <scope>NUCLEOTIDE SEQUENCE [LARGE SCALE GENOMIC DNA]</scope>
    <source>
        <strain evidence="1 2">C-27</strain>
    </source>
</reference>
<dbReference type="HOGENOM" id="CLU_2634506_0_0_6"/>
<gene>
    <name evidence="1" type="ORF">IB75_17575</name>
</gene>
<proteinExistence type="predicted"/>
<dbReference type="Proteomes" id="UP000028839">
    <property type="component" value="Unassembled WGS sequence"/>
</dbReference>
<sequence>MSVIENQNTPSLGEMWQFINKNLSPIGMMPDKASLDYSQTFWLYRELRKLDNTFRDVVQVHVLKNELSYSLLETLVN</sequence>
<evidence type="ECO:0000313" key="2">
    <source>
        <dbReference type="Proteomes" id="UP000028839"/>
    </source>
</evidence>
<organism evidence="1 2">
    <name type="scientific">Nitrosococcus oceani C-27</name>
    <dbReference type="NCBI Taxonomy" id="314279"/>
    <lineage>
        <taxon>Bacteria</taxon>
        <taxon>Pseudomonadati</taxon>
        <taxon>Pseudomonadota</taxon>
        <taxon>Gammaproteobacteria</taxon>
        <taxon>Chromatiales</taxon>
        <taxon>Chromatiaceae</taxon>
        <taxon>Nitrosococcus</taxon>
    </lineage>
</organism>
<evidence type="ECO:0000313" key="1">
    <source>
        <dbReference type="EMBL" id="KFI17898.1"/>
    </source>
</evidence>
<name>A0A0E2YWS0_9GAMM</name>
<accession>A0A0E2YWS0</accession>
<protein>
    <submittedName>
        <fullName evidence="1">Uncharacterized protein</fullName>
    </submittedName>
</protein>
<dbReference type="AlphaFoldDB" id="A0A0E2YWS0"/>
<dbReference type="EMBL" id="JPGN01000328">
    <property type="protein sequence ID" value="KFI17898.1"/>
    <property type="molecule type" value="Genomic_DNA"/>
</dbReference>